<keyword evidence="4" id="KW-0457">Lysine biosynthesis</keyword>
<dbReference type="SUPFAM" id="SSF55031">
    <property type="entry name" value="Bacterial exopeptidase dimerisation domain"/>
    <property type="match status" value="1"/>
</dbReference>
<keyword evidence="3" id="KW-0220">Diaminopimelate biosynthesis</keyword>
<dbReference type="PANTHER" id="PTHR11014:SF63">
    <property type="entry name" value="METALLOPEPTIDASE, PUTATIVE (AFU_ORTHOLOGUE AFUA_6G09600)-RELATED"/>
    <property type="match status" value="1"/>
</dbReference>
<dbReference type="InterPro" id="IPR002933">
    <property type="entry name" value="Peptidase_M20"/>
</dbReference>
<comment type="cofactor">
    <cofactor evidence="5">
        <name>Mn(2+)</name>
        <dbReference type="ChEBI" id="CHEBI:29035"/>
    </cofactor>
    <text evidence="5">The Mn(2+) ion enhances activity.</text>
</comment>
<reference evidence="7 8" key="1">
    <citation type="journal article" date="2015" name="Genome Announc.">
        <title>Expanding the biotechnology potential of lactobacilli through comparative genomics of 213 strains and associated genera.</title>
        <authorList>
            <person name="Sun Z."/>
            <person name="Harris H.M."/>
            <person name="McCann A."/>
            <person name="Guo C."/>
            <person name="Argimon S."/>
            <person name="Zhang W."/>
            <person name="Yang X."/>
            <person name="Jeffery I.B."/>
            <person name="Cooney J.C."/>
            <person name="Kagawa T.F."/>
            <person name="Liu W."/>
            <person name="Song Y."/>
            <person name="Salvetti E."/>
            <person name="Wrobel A."/>
            <person name="Rasinkangas P."/>
            <person name="Parkhill J."/>
            <person name="Rea M.C."/>
            <person name="O'Sullivan O."/>
            <person name="Ritari J."/>
            <person name="Douillard F.P."/>
            <person name="Paul Ross R."/>
            <person name="Yang R."/>
            <person name="Briner A.E."/>
            <person name="Felis G.E."/>
            <person name="de Vos W.M."/>
            <person name="Barrangou R."/>
            <person name="Klaenhammer T.R."/>
            <person name="Caufield P.W."/>
            <person name="Cui Y."/>
            <person name="Zhang H."/>
            <person name="O'Toole P.W."/>
        </authorList>
    </citation>
    <scope>NUCLEOTIDE SEQUENCE [LARGE SCALE GENOMIC DNA]</scope>
    <source>
        <strain evidence="7 8">DSM 14857</strain>
    </source>
</reference>
<keyword evidence="1" id="KW-0028">Amino-acid biosynthesis</keyword>
<feature type="binding site" evidence="5">
    <location>
        <position position="107"/>
    </location>
    <ligand>
        <name>Mn(2+)</name>
        <dbReference type="ChEBI" id="CHEBI:29035"/>
        <label>2</label>
    </ligand>
</feature>
<evidence type="ECO:0000313" key="7">
    <source>
        <dbReference type="EMBL" id="KRL67009.1"/>
    </source>
</evidence>
<dbReference type="PIRSF" id="PIRSF005962">
    <property type="entry name" value="Pept_M20D_amidohydro"/>
    <property type="match status" value="1"/>
</dbReference>
<dbReference type="GO" id="GO:0050118">
    <property type="term" value="F:N-acetyldiaminopimelate deacetylase activity"/>
    <property type="evidence" value="ECO:0007669"/>
    <property type="project" value="UniProtKB-ARBA"/>
</dbReference>
<dbReference type="Pfam" id="PF07687">
    <property type="entry name" value="M20_dimer"/>
    <property type="match status" value="1"/>
</dbReference>
<evidence type="ECO:0000256" key="3">
    <source>
        <dbReference type="ARBA" id="ARBA00022915"/>
    </source>
</evidence>
<gene>
    <name evidence="7" type="ORF">FC27_GL002123</name>
</gene>
<feature type="binding site" evidence="5">
    <location>
        <position position="356"/>
    </location>
    <ligand>
        <name>Mn(2+)</name>
        <dbReference type="ChEBI" id="CHEBI:29035"/>
        <label>2</label>
    </ligand>
</feature>
<dbReference type="CDD" id="cd03886">
    <property type="entry name" value="M20_Acy1"/>
    <property type="match status" value="1"/>
</dbReference>
<feature type="binding site" evidence="5">
    <location>
        <position position="141"/>
    </location>
    <ligand>
        <name>Mn(2+)</name>
        <dbReference type="ChEBI" id="CHEBI:29035"/>
        <label>2</label>
    </ligand>
</feature>
<dbReference type="Proteomes" id="UP000051647">
    <property type="component" value="Unassembled WGS sequence"/>
</dbReference>
<dbReference type="InterPro" id="IPR017439">
    <property type="entry name" value="Amidohydrolase"/>
</dbReference>
<dbReference type="AlphaFoldDB" id="A0A0R1SCZ3"/>
<dbReference type="InterPro" id="IPR036264">
    <property type="entry name" value="Bact_exopeptidase_dim_dom"/>
</dbReference>
<dbReference type="NCBIfam" id="TIGR01891">
    <property type="entry name" value="amidohydrolases"/>
    <property type="match status" value="1"/>
</dbReference>
<dbReference type="Pfam" id="PF01546">
    <property type="entry name" value="Peptidase_M20"/>
    <property type="match status" value="1"/>
</dbReference>
<dbReference type="EMBL" id="AZFA01000008">
    <property type="protein sequence ID" value="KRL67009.1"/>
    <property type="molecule type" value="Genomic_DNA"/>
</dbReference>
<dbReference type="RefSeq" id="WP_010625124.1">
    <property type="nucleotide sequence ID" value="NZ_AZFA01000008.1"/>
</dbReference>
<dbReference type="GO" id="GO:0019877">
    <property type="term" value="P:diaminopimelate biosynthetic process"/>
    <property type="evidence" value="ECO:0007669"/>
    <property type="project" value="UniProtKB-KW"/>
</dbReference>
<dbReference type="GO" id="GO:0046872">
    <property type="term" value="F:metal ion binding"/>
    <property type="evidence" value="ECO:0007669"/>
    <property type="project" value="UniProtKB-KW"/>
</dbReference>
<dbReference type="Gene3D" id="3.40.630.10">
    <property type="entry name" value="Zn peptidases"/>
    <property type="match status" value="1"/>
</dbReference>
<dbReference type="InterPro" id="IPR011650">
    <property type="entry name" value="Peptidase_M20_dimer"/>
</dbReference>
<sequence>MSEQALTNLISPTLEEHVVDFFKEVHQHPELAGKETWTTKRIEQELNLLNIPIKDFNLETGVVADIVGDANGPMVALRADIDALPMDEATDLEYKSKIPGVAHSCGHDFHFSALLGAAALLMQEKDQLHGTVRLLFQPGEEKHLGAKEMVEAGVLKNVDAAFAFHDVSIAPVGTVGIRAGRIMASNDNFQVTVHGVGSHASAPQIGKDPIVTAAEMINLLQTVVSRNVDPADRVVVTVGQIDGGTANNVIPQECSFKGTLRSSSEESRQSAKKHLYQIIQNTAIAFDQTVDIEWDQGPTQVFNNQKLTSIVKGSASNFLQEIPFPDADGDDDFATMEQEVPGCYVILGNKGQSIMHNPDFVANPDALKFGVKLDEQVAVDVLNYLAAGGKL</sequence>
<keyword evidence="5" id="KW-0479">Metal-binding</keyword>
<dbReference type="SUPFAM" id="SSF53187">
    <property type="entry name" value="Zn-dependent exopeptidases"/>
    <property type="match status" value="1"/>
</dbReference>
<feature type="binding site" evidence="5">
    <location>
        <position position="105"/>
    </location>
    <ligand>
        <name>Mn(2+)</name>
        <dbReference type="ChEBI" id="CHEBI:29035"/>
        <label>2</label>
    </ligand>
</feature>
<dbReference type="GO" id="GO:0009085">
    <property type="term" value="P:lysine biosynthetic process"/>
    <property type="evidence" value="ECO:0007669"/>
    <property type="project" value="UniProtKB-KW"/>
</dbReference>
<evidence type="ECO:0000259" key="6">
    <source>
        <dbReference type="Pfam" id="PF07687"/>
    </source>
</evidence>
<evidence type="ECO:0000256" key="5">
    <source>
        <dbReference type="PIRSR" id="PIRSR005962-1"/>
    </source>
</evidence>
<evidence type="ECO:0000313" key="8">
    <source>
        <dbReference type="Proteomes" id="UP000051647"/>
    </source>
</evidence>
<proteinExistence type="predicted"/>
<evidence type="ECO:0000256" key="4">
    <source>
        <dbReference type="ARBA" id="ARBA00023154"/>
    </source>
</evidence>
<protein>
    <submittedName>
        <fullName evidence="7">Amidohydrolase</fullName>
    </submittedName>
</protein>
<dbReference type="PANTHER" id="PTHR11014">
    <property type="entry name" value="PEPTIDASE M20 FAMILY MEMBER"/>
    <property type="match status" value="1"/>
</dbReference>
<dbReference type="PATRIC" id="fig|1423815.3.peg.2176"/>
<accession>A0A0R1SCZ3</accession>
<dbReference type="OrthoDB" id="9776731at2"/>
<feature type="binding site" evidence="5">
    <location>
        <position position="165"/>
    </location>
    <ligand>
        <name>Mn(2+)</name>
        <dbReference type="ChEBI" id="CHEBI:29035"/>
        <label>2</label>
    </ligand>
</feature>
<keyword evidence="2 7" id="KW-0378">Hydrolase</keyword>
<evidence type="ECO:0000256" key="1">
    <source>
        <dbReference type="ARBA" id="ARBA00022605"/>
    </source>
</evidence>
<organism evidence="7 8">
    <name type="scientific">Companilactobacillus versmoldensis DSM 14857 = KCTC 3814</name>
    <dbReference type="NCBI Taxonomy" id="1423815"/>
    <lineage>
        <taxon>Bacteria</taxon>
        <taxon>Bacillati</taxon>
        <taxon>Bacillota</taxon>
        <taxon>Bacilli</taxon>
        <taxon>Lactobacillales</taxon>
        <taxon>Lactobacillaceae</taxon>
        <taxon>Companilactobacillus</taxon>
    </lineage>
</organism>
<evidence type="ECO:0000256" key="2">
    <source>
        <dbReference type="ARBA" id="ARBA00022801"/>
    </source>
</evidence>
<comment type="caution">
    <text evidence="7">The sequence shown here is derived from an EMBL/GenBank/DDBJ whole genome shotgun (WGS) entry which is preliminary data.</text>
</comment>
<dbReference type="Gene3D" id="3.30.70.360">
    <property type="match status" value="1"/>
</dbReference>
<name>A0A0R1SCZ3_9LACO</name>
<keyword evidence="5" id="KW-0464">Manganese</keyword>
<feature type="domain" description="Peptidase M20 dimerisation" evidence="6">
    <location>
        <begin position="188"/>
        <end position="283"/>
    </location>
</feature>
<dbReference type="FunFam" id="3.30.70.360:FF:000001">
    <property type="entry name" value="N-acetyldiaminopimelate deacetylase"/>
    <property type="match status" value="1"/>
</dbReference>
<keyword evidence="8" id="KW-1185">Reference proteome</keyword>
<dbReference type="eggNOG" id="COG1473">
    <property type="taxonomic scope" value="Bacteria"/>
</dbReference>